<accession>A0A840NDS3</accession>
<reference evidence="3 4" key="1">
    <citation type="submission" date="2020-08" db="EMBL/GenBank/DDBJ databases">
        <title>Sequencing the genomes of 1000 actinobacteria strains.</title>
        <authorList>
            <person name="Klenk H.-P."/>
        </authorList>
    </citation>
    <scope>NUCLEOTIDE SEQUENCE [LARGE SCALE GENOMIC DNA]</scope>
    <source>
        <strain evidence="3 4">DSM 45582</strain>
    </source>
</reference>
<dbReference type="Gene3D" id="1.20.120.520">
    <property type="entry name" value="nmb1532 protein domain like"/>
    <property type="match status" value="1"/>
</dbReference>
<evidence type="ECO:0000313" key="4">
    <source>
        <dbReference type="Proteomes" id="UP000580474"/>
    </source>
</evidence>
<feature type="domain" description="Hemerythrin-like" evidence="2">
    <location>
        <begin position="29"/>
        <end position="157"/>
    </location>
</feature>
<name>A0A840NDS3_9PSEU</name>
<dbReference type="Proteomes" id="UP000580474">
    <property type="component" value="Unassembled WGS sequence"/>
</dbReference>
<dbReference type="AlphaFoldDB" id="A0A840NDS3"/>
<sequence>MTPESESPADVPDFRHSPATGGGTRGLGDFLVEAHDWLRAELTALRDRLDHDATEDLGEQLRAHCRTFCSALTEHHAGEDGGAFPLLAQRFPALATTLTELGEQHREVDRMQAELGELVRAHRPGRSDSEALRDELDRLAAELEEHFRYEERTIVAALNSLGPAPDFG</sequence>
<dbReference type="InterPro" id="IPR053206">
    <property type="entry name" value="Dimeric_xanthone_biosynth"/>
</dbReference>
<proteinExistence type="predicted"/>
<dbReference type="Pfam" id="PF01814">
    <property type="entry name" value="Hemerythrin"/>
    <property type="match status" value="1"/>
</dbReference>
<dbReference type="PANTHER" id="PTHR38048">
    <property type="entry name" value="EXPRESSED PROTEIN"/>
    <property type="match status" value="1"/>
</dbReference>
<organism evidence="3 4">
    <name type="scientific">Saccharopolyspora gloriosae</name>
    <dbReference type="NCBI Taxonomy" id="455344"/>
    <lineage>
        <taxon>Bacteria</taxon>
        <taxon>Bacillati</taxon>
        <taxon>Actinomycetota</taxon>
        <taxon>Actinomycetes</taxon>
        <taxon>Pseudonocardiales</taxon>
        <taxon>Pseudonocardiaceae</taxon>
        <taxon>Saccharopolyspora</taxon>
    </lineage>
</organism>
<comment type="caution">
    <text evidence="3">The sequence shown here is derived from an EMBL/GenBank/DDBJ whole genome shotgun (WGS) entry which is preliminary data.</text>
</comment>
<dbReference type="RefSeq" id="WP_184478841.1">
    <property type="nucleotide sequence ID" value="NZ_JACHIV010000001.1"/>
</dbReference>
<protein>
    <submittedName>
        <fullName evidence="3">Iron-sulfur cluster repair protein YtfE (RIC family)</fullName>
    </submittedName>
</protein>
<dbReference type="CDD" id="cd12108">
    <property type="entry name" value="Hr-like"/>
    <property type="match status" value="1"/>
</dbReference>
<dbReference type="PANTHER" id="PTHR38048:SF2">
    <property type="entry name" value="HEMERYTHRIN-LIKE DOMAIN-CONTAINING PROTEIN"/>
    <property type="match status" value="1"/>
</dbReference>
<feature type="region of interest" description="Disordered" evidence="1">
    <location>
        <begin position="1"/>
        <end position="26"/>
    </location>
</feature>
<evidence type="ECO:0000259" key="2">
    <source>
        <dbReference type="Pfam" id="PF01814"/>
    </source>
</evidence>
<evidence type="ECO:0000313" key="3">
    <source>
        <dbReference type="EMBL" id="MBB5069111.1"/>
    </source>
</evidence>
<dbReference type="InterPro" id="IPR012312">
    <property type="entry name" value="Hemerythrin-like"/>
</dbReference>
<evidence type="ECO:0000256" key="1">
    <source>
        <dbReference type="SAM" id="MobiDB-lite"/>
    </source>
</evidence>
<gene>
    <name evidence="3" type="ORF">BJ969_002199</name>
</gene>
<keyword evidence="4" id="KW-1185">Reference proteome</keyword>
<dbReference type="EMBL" id="JACHIV010000001">
    <property type="protein sequence ID" value="MBB5069111.1"/>
    <property type="molecule type" value="Genomic_DNA"/>
</dbReference>